<dbReference type="OrthoDB" id="5402633at2759"/>
<dbReference type="Proteomes" id="UP000076632">
    <property type="component" value="Unassembled WGS sequence"/>
</dbReference>
<dbReference type="GO" id="GO:0004932">
    <property type="term" value="F:mating-type factor pheromone receptor activity"/>
    <property type="evidence" value="ECO:0007669"/>
    <property type="project" value="InterPro"/>
</dbReference>
<feature type="compositionally biased region" description="Polar residues" evidence="1">
    <location>
        <begin position="348"/>
        <end position="358"/>
    </location>
</feature>
<dbReference type="OMA" id="VSICYFS"/>
<feature type="transmembrane region" description="Helical" evidence="2">
    <location>
        <begin position="236"/>
        <end position="259"/>
    </location>
</feature>
<evidence type="ECO:0008006" key="5">
    <source>
        <dbReference type="Google" id="ProtNLM"/>
    </source>
</evidence>
<accession>A0A165HIN9</accession>
<dbReference type="PANTHER" id="PTHR28009">
    <property type="entry name" value="PHEROMONE ALPHA FACTOR RECEPTOR"/>
    <property type="match status" value="1"/>
</dbReference>
<protein>
    <recommendedName>
        <fullName evidence="5">Mating-type alpha-pheromone receptor PreB</fullName>
    </recommendedName>
</protein>
<sequence>MSASAPFDAFNQSFTLLLPDKTPFDVSIQELDAYYSYGVDICINYSVQMAASAVLLLILLLLTKGEKWRSPIFHLNVISLALNTIRSLLQTLYFTGPFYKAYAFFAGDYSRVPRHQYAVSVAGIVLTFLLLTCAEISLILQTRVVCVTLKRTHRNCIAASSIIIASLAISFRFALMIKNAEYIVKLESFTPFKWLASTCNITLSISICYFSGVFVTKLGVALHQRRKLGLCQFGPMQVIFIMGCQTLIIPAIFSILQYFTNVPEMGSNVLTVVSIFLPLSSMWATSSTYGQSSASSEPSARQKLMSSFTSESSRTPFSDGRSSSPHQPPRSSRHHHSSPLGMSSFSSGHLSHQTSPSIGSKHLGLSSHVERDVEAQHNAHTEDGAIRVERRFSMASDSI</sequence>
<feature type="transmembrane region" description="Helical" evidence="2">
    <location>
        <begin position="194"/>
        <end position="215"/>
    </location>
</feature>
<dbReference type="InterPro" id="IPR000366">
    <property type="entry name" value="GPCR_STE2"/>
</dbReference>
<evidence type="ECO:0000313" key="4">
    <source>
        <dbReference type="Proteomes" id="UP000076632"/>
    </source>
</evidence>
<proteinExistence type="predicted"/>
<dbReference type="InterPro" id="IPR027458">
    <property type="entry name" value="STE2_TM1-TM2_sf"/>
</dbReference>
<dbReference type="GeneID" id="28901119"/>
<dbReference type="STRING" id="1328760.A0A165HIN9"/>
<keyword evidence="4" id="KW-1185">Reference proteome</keyword>
<feature type="transmembrane region" description="Helical" evidence="2">
    <location>
        <begin position="116"/>
        <end position="140"/>
    </location>
</feature>
<dbReference type="AlphaFoldDB" id="A0A165HIN9"/>
<feature type="transmembrane region" description="Helical" evidence="2">
    <location>
        <begin position="75"/>
        <end position="96"/>
    </location>
</feature>
<dbReference type="PRINTS" id="PR00250">
    <property type="entry name" value="GPCRSTE2"/>
</dbReference>
<name>A0A165HIN9_XYLHT</name>
<dbReference type="GO" id="GO:0000750">
    <property type="term" value="P:pheromone-dependent signal transduction involved in conjugation with cellular fusion"/>
    <property type="evidence" value="ECO:0007669"/>
    <property type="project" value="TreeGrafter"/>
</dbReference>
<feature type="transmembrane region" description="Helical" evidence="2">
    <location>
        <begin position="152"/>
        <end position="174"/>
    </location>
</feature>
<dbReference type="FunCoup" id="A0A165HIN9">
    <property type="interactions" value="78"/>
</dbReference>
<evidence type="ECO:0000256" key="2">
    <source>
        <dbReference type="SAM" id="Phobius"/>
    </source>
</evidence>
<dbReference type="Gene3D" id="1.10.287.920">
    <property type="entry name" value="Pheromone alpha factor receptor"/>
    <property type="match status" value="1"/>
</dbReference>
<dbReference type="GO" id="GO:0038038">
    <property type="term" value="C:G protein-coupled receptor homodimeric complex"/>
    <property type="evidence" value="ECO:0007669"/>
    <property type="project" value="TreeGrafter"/>
</dbReference>
<keyword evidence="2" id="KW-0812">Transmembrane</keyword>
<dbReference type="Pfam" id="PF02116">
    <property type="entry name" value="STE2"/>
    <property type="match status" value="1"/>
</dbReference>
<dbReference type="CDD" id="cd14939">
    <property type="entry name" value="7tmD_STE2"/>
    <property type="match status" value="1"/>
</dbReference>
<keyword evidence="2" id="KW-1133">Transmembrane helix</keyword>
<feature type="transmembrane region" description="Helical" evidence="2">
    <location>
        <begin position="45"/>
        <end position="63"/>
    </location>
</feature>
<gene>
    <name evidence="3" type="ORF">L228DRAFT_282287</name>
</gene>
<dbReference type="InParanoid" id="A0A165HIN9"/>
<feature type="region of interest" description="Disordered" evidence="1">
    <location>
        <begin position="291"/>
        <end position="363"/>
    </location>
</feature>
<evidence type="ECO:0000313" key="3">
    <source>
        <dbReference type="EMBL" id="KZF23576.1"/>
    </source>
</evidence>
<keyword evidence="2" id="KW-0472">Membrane</keyword>
<dbReference type="PANTHER" id="PTHR28009:SF1">
    <property type="entry name" value="PHEROMONE ALPHA FACTOR RECEPTOR"/>
    <property type="match status" value="1"/>
</dbReference>
<organism evidence="3 4">
    <name type="scientific">Xylona heveae (strain CBS 132557 / TC161)</name>
    <dbReference type="NCBI Taxonomy" id="1328760"/>
    <lineage>
        <taxon>Eukaryota</taxon>
        <taxon>Fungi</taxon>
        <taxon>Dikarya</taxon>
        <taxon>Ascomycota</taxon>
        <taxon>Pezizomycotina</taxon>
        <taxon>Xylonomycetes</taxon>
        <taxon>Xylonales</taxon>
        <taxon>Xylonaceae</taxon>
        <taxon>Xylona</taxon>
    </lineage>
</organism>
<dbReference type="EMBL" id="KV407457">
    <property type="protein sequence ID" value="KZF23576.1"/>
    <property type="molecule type" value="Genomic_DNA"/>
</dbReference>
<feature type="compositionally biased region" description="Low complexity" evidence="1">
    <location>
        <begin position="338"/>
        <end position="347"/>
    </location>
</feature>
<evidence type="ECO:0000256" key="1">
    <source>
        <dbReference type="SAM" id="MobiDB-lite"/>
    </source>
</evidence>
<dbReference type="RefSeq" id="XP_018189131.1">
    <property type="nucleotide sequence ID" value="XM_018335982.1"/>
</dbReference>
<reference evidence="3 4" key="1">
    <citation type="journal article" date="2016" name="Fungal Biol.">
        <title>The genome of Xylona heveae provides a window into fungal endophytism.</title>
        <authorList>
            <person name="Gazis R."/>
            <person name="Kuo A."/>
            <person name="Riley R."/>
            <person name="LaButti K."/>
            <person name="Lipzen A."/>
            <person name="Lin J."/>
            <person name="Amirebrahimi M."/>
            <person name="Hesse C.N."/>
            <person name="Spatafora J.W."/>
            <person name="Henrissat B."/>
            <person name="Hainaut M."/>
            <person name="Grigoriev I.V."/>
            <person name="Hibbett D.S."/>
        </authorList>
    </citation>
    <scope>NUCLEOTIDE SEQUENCE [LARGE SCALE GENOMIC DNA]</scope>
    <source>
        <strain evidence="3 4">TC161</strain>
    </source>
</reference>
<feature type="compositionally biased region" description="Polar residues" evidence="1">
    <location>
        <begin position="304"/>
        <end position="316"/>
    </location>
</feature>